<dbReference type="InterPro" id="IPR050833">
    <property type="entry name" value="Poly_Biosynth_Transport"/>
</dbReference>
<dbReference type="EMBL" id="CP066776">
    <property type="protein sequence ID" value="QQL44317.1"/>
    <property type="molecule type" value="Genomic_DNA"/>
</dbReference>
<dbReference type="AlphaFoldDB" id="A0A6B3L0R8"/>
<evidence type="ECO:0000256" key="5">
    <source>
        <dbReference type="ARBA" id="ARBA00022989"/>
    </source>
</evidence>
<keyword evidence="3" id="KW-1003">Cell membrane</keyword>
<organism evidence="7 8">
    <name type="scientific">Sulfuriroseicoccus oceanibius</name>
    <dbReference type="NCBI Taxonomy" id="2707525"/>
    <lineage>
        <taxon>Bacteria</taxon>
        <taxon>Pseudomonadati</taxon>
        <taxon>Verrucomicrobiota</taxon>
        <taxon>Verrucomicrobiia</taxon>
        <taxon>Verrucomicrobiales</taxon>
        <taxon>Verrucomicrobiaceae</taxon>
        <taxon>Sulfuriroseicoccus</taxon>
    </lineage>
</organism>
<evidence type="ECO:0000256" key="6">
    <source>
        <dbReference type="ARBA" id="ARBA00023136"/>
    </source>
</evidence>
<proteinExistence type="inferred from homology"/>
<dbReference type="Proteomes" id="UP000475117">
    <property type="component" value="Chromosome"/>
</dbReference>
<evidence type="ECO:0000256" key="1">
    <source>
        <dbReference type="ARBA" id="ARBA00004651"/>
    </source>
</evidence>
<dbReference type="Pfam" id="PF13440">
    <property type="entry name" value="Polysacc_synt_3"/>
    <property type="match status" value="1"/>
</dbReference>
<evidence type="ECO:0000256" key="4">
    <source>
        <dbReference type="ARBA" id="ARBA00022692"/>
    </source>
</evidence>
<comment type="subcellular location">
    <subcellularLocation>
        <location evidence="1">Cell membrane</location>
        <topology evidence="1">Multi-pass membrane protein</topology>
    </subcellularLocation>
</comment>
<dbReference type="KEGG" id="soa:G3M56_010520"/>
<evidence type="ECO:0000256" key="2">
    <source>
        <dbReference type="ARBA" id="ARBA00007430"/>
    </source>
</evidence>
<evidence type="ECO:0000256" key="3">
    <source>
        <dbReference type="ARBA" id="ARBA00022475"/>
    </source>
</evidence>
<gene>
    <name evidence="7" type="ORF">G3M56_010520</name>
</gene>
<keyword evidence="6" id="KW-0472">Membrane</keyword>
<accession>A0A6B3L0R8</accession>
<keyword evidence="4" id="KW-0812">Transmembrane</keyword>
<name>A0A6B3L0R8_9BACT</name>
<evidence type="ECO:0000313" key="7">
    <source>
        <dbReference type="EMBL" id="QQL44317.1"/>
    </source>
</evidence>
<keyword evidence="5" id="KW-1133">Transmembrane helix</keyword>
<comment type="similarity">
    <text evidence="2">Belongs to the polysaccharide synthase family.</text>
</comment>
<dbReference type="PANTHER" id="PTHR30250:SF10">
    <property type="entry name" value="LIPOPOLYSACCHARIDE BIOSYNTHESIS PROTEIN WZXC"/>
    <property type="match status" value="1"/>
</dbReference>
<dbReference type="GO" id="GO:0005886">
    <property type="term" value="C:plasma membrane"/>
    <property type="evidence" value="ECO:0007669"/>
    <property type="project" value="UniProtKB-SubCell"/>
</dbReference>
<evidence type="ECO:0000313" key="8">
    <source>
        <dbReference type="Proteomes" id="UP000475117"/>
    </source>
</evidence>
<dbReference type="PANTHER" id="PTHR30250">
    <property type="entry name" value="PST FAMILY PREDICTED COLANIC ACID TRANSPORTER"/>
    <property type="match status" value="1"/>
</dbReference>
<sequence length="211" mass="22925">MKLRYSDKLFADSHQVGSLGRKTVRGGVVIMGGQGARFVLTIGSTAALARVLTPDDFGLIGMVAVLLNFANMFKDFGLTQATIQRAQVTRQEVSNLFWVNLGVSVIIALIVCASAPLISNLYDRPEIFDITLFFGCGFSIAGGHRAASRTDDSKHELYSIGCDRSDFSFFRDLGRDLSGGVRVVVLGIGVAGFSNSVHRMHRTRFLQSLDS</sequence>
<reference evidence="7 8" key="1">
    <citation type="submission" date="2020-12" db="EMBL/GenBank/DDBJ databases">
        <title>Sulforoseuscoccus oceanibium gen. nov., sp. nov., a representative of the phylum Verrucomicrobia with special cytoplasmic membrane, and proposal of Sulforoseuscoccusaceae fam. nov.</title>
        <authorList>
            <person name="Xi F."/>
        </authorList>
    </citation>
    <scope>NUCLEOTIDE SEQUENCE [LARGE SCALE GENOMIC DNA]</scope>
    <source>
        <strain evidence="7 8">T37</strain>
    </source>
</reference>
<keyword evidence="8" id="KW-1185">Reference proteome</keyword>
<protein>
    <submittedName>
        <fullName evidence="7">Oligosaccharide flippase family protein</fullName>
    </submittedName>
</protein>